<dbReference type="RefSeq" id="WP_012175941.1">
    <property type="nucleotide sequence ID" value="NC_009943.1"/>
</dbReference>
<keyword evidence="6" id="KW-0521">NADP</keyword>
<accession>A8ZW95</accession>
<dbReference type="Pfam" id="PF04321">
    <property type="entry name" value="RmlD_sub_bind"/>
    <property type="match status" value="1"/>
</dbReference>
<dbReference type="Gene3D" id="3.40.50.720">
    <property type="entry name" value="NAD(P)-binding Rossmann-like Domain"/>
    <property type="match status" value="1"/>
</dbReference>
<dbReference type="STRING" id="96561.Dole_2525"/>
<dbReference type="GO" id="GO:0019305">
    <property type="term" value="P:dTDP-rhamnose biosynthetic process"/>
    <property type="evidence" value="ECO:0007669"/>
    <property type="project" value="UniProtKB-UniPathway"/>
</dbReference>
<proteinExistence type="inferred from homology"/>
<sequence length="298" mass="32636">MKLLLCGANGQLGKDCMRHFAHGWDIVPVDVDELDITDPAAVQDMVGDHRPDLILNCAAFTAVDACETEQDTAFAANAGGPENLAQAAQKRGCRLVHISTDYVFDGERPVPEAYIETDPPDPVSVYGRSKLAGEQAVLETGSANTVVRTAWLYGMGGKNFLKTMLGLALKNPCTPITVVADQFGCPTWSDTLALQLKVIAEKGGGGIYHATGQGYCSWHDLAAYFLKRMDVLHAISPCTTADYPTPARRPKNAILKNRRLETENLLVMRNWQDDVDDFVDMHRQQLLEACLPPARHID</sequence>
<dbReference type="NCBIfam" id="TIGR01214">
    <property type="entry name" value="rmlD"/>
    <property type="match status" value="1"/>
</dbReference>
<comment type="function">
    <text evidence="6">Catalyzes the reduction of dTDP-6-deoxy-L-lyxo-4-hexulose to yield dTDP-L-rhamnose.</text>
</comment>
<gene>
    <name evidence="8" type="ordered locus">Dole_2525</name>
</gene>
<dbReference type="OrthoDB" id="9803892at2"/>
<dbReference type="InterPro" id="IPR005913">
    <property type="entry name" value="dTDP_dehydrorham_reduct"/>
</dbReference>
<feature type="domain" description="RmlD-like substrate binding" evidence="7">
    <location>
        <begin position="1"/>
        <end position="281"/>
    </location>
</feature>
<dbReference type="PANTHER" id="PTHR10491:SF4">
    <property type="entry name" value="METHIONINE ADENOSYLTRANSFERASE 2 SUBUNIT BETA"/>
    <property type="match status" value="1"/>
</dbReference>
<dbReference type="EMBL" id="CP000859">
    <property type="protein sequence ID" value="ABW68329.1"/>
    <property type="molecule type" value="Genomic_DNA"/>
</dbReference>
<dbReference type="eggNOG" id="COG1091">
    <property type="taxonomic scope" value="Bacteria"/>
</dbReference>
<evidence type="ECO:0000313" key="8">
    <source>
        <dbReference type="EMBL" id="ABW68329.1"/>
    </source>
</evidence>
<organism evidence="8 9">
    <name type="scientific">Desulfosudis oleivorans (strain DSM 6200 / JCM 39069 / Hxd3)</name>
    <name type="common">Desulfococcus oleovorans</name>
    <dbReference type="NCBI Taxonomy" id="96561"/>
    <lineage>
        <taxon>Bacteria</taxon>
        <taxon>Pseudomonadati</taxon>
        <taxon>Thermodesulfobacteriota</taxon>
        <taxon>Desulfobacteria</taxon>
        <taxon>Desulfobacterales</taxon>
        <taxon>Desulfosudaceae</taxon>
        <taxon>Desulfosudis</taxon>
    </lineage>
</organism>
<evidence type="ECO:0000313" key="9">
    <source>
        <dbReference type="Proteomes" id="UP000008561"/>
    </source>
</evidence>
<dbReference type="PANTHER" id="PTHR10491">
    <property type="entry name" value="DTDP-4-DEHYDRORHAMNOSE REDUCTASE"/>
    <property type="match status" value="1"/>
</dbReference>
<reference evidence="8 9" key="1">
    <citation type="submission" date="2007-10" db="EMBL/GenBank/DDBJ databases">
        <title>Complete sequence of Desulfococcus oleovorans Hxd3.</title>
        <authorList>
            <consortium name="US DOE Joint Genome Institute"/>
            <person name="Copeland A."/>
            <person name="Lucas S."/>
            <person name="Lapidus A."/>
            <person name="Barry K."/>
            <person name="Glavina del Rio T."/>
            <person name="Dalin E."/>
            <person name="Tice H."/>
            <person name="Pitluck S."/>
            <person name="Kiss H."/>
            <person name="Brettin T."/>
            <person name="Bruce D."/>
            <person name="Detter J.C."/>
            <person name="Han C."/>
            <person name="Schmutz J."/>
            <person name="Larimer F."/>
            <person name="Land M."/>
            <person name="Hauser L."/>
            <person name="Kyrpides N."/>
            <person name="Kim E."/>
            <person name="Wawrik B."/>
            <person name="Richardson P."/>
        </authorList>
    </citation>
    <scope>NUCLEOTIDE SEQUENCE [LARGE SCALE GENOMIC DNA]</scope>
    <source>
        <strain evidence="9">DSM 6200 / JCM 39069 / Hxd3</strain>
    </source>
</reference>
<dbReference type="AlphaFoldDB" id="A8ZW95"/>
<evidence type="ECO:0000256" key="3">
    <source>
        <dbReference type="ARBA" id="ARBA00012929"/>
    </source>
</evidence>
<dbReference type="InterPro" id="IPR029903">
    <property type="entry name" value="RmlD-like-bd"/>
</dbReference>
<dbReference type="Gene3D" id="3.90.25.10">
    <property type="entry name" value="UDP-galactose 4-epimerase, domain 1"/>
    <property type="match status" value="1"/>
</dbReference>
<dbReference type="HOGENOM" id="CLU_045518_1_0_7"/>
<evidence type="ECO:0000256" key="4">
    <source>
        <dbReference type="ARBA" id="ARBA00017099"/>
    </source>
</evidence>
<comment type="pathway">
    <text evidence="1 6">Carbohydrate biosynthesis; dTDP-L-rhamnose biosynthesis.</text>
</comment>
<comment type="similarity">
    <text evidence="2 6">Belongs to the dTDP-4-dehydrorhamnose reductase family.</text>
</comment>
<dbReference type="CDD" id="cd05254">
    <property type="entry name" value="dTDP_HR_like_SDR_e"/>
    <property type="match status" value="1"/>
</dbReference>
<protein>
    <recommendedName>
        <fullName evidence="4 6">dTDP-4-dehydrorhamnose reductase</fullName>
        <ecNumber evidence="3 6">1.1.1.133</ecNumber>
    </recommendedName>
</protein>
<dbReference type="InterPro" id="IPR036291">
    <property type="entry name" value="NAD(P)-bd_dom_sf"/>
</dbReference>
<keyword evidence="6 8" id="KW-0560">Oxidoreductase</keyword>
<evidence type="ECO:0000259" key="7">
    <source>
        <dbReference type="Pfam" id="PF04321"/>
    </source>
</evidence>
<evidence type="ECO:0000256" key="1">
    <source>
        <dbReference type="ARBA" id="ARBA00004781"/>
    </source>
</evidence>
<name>A8ZW95_DESOH</name>
<comment type="catalytic activity">
    <reaction evidence="5">
        <text>dTDP-beta-L-rhamnose + NADP(+) = dTDP-4-dehydro-beta-L-rhamnose + NADPH + H(+)</text>
        <dbReference type="Rhea" id="RHEA:21796"/>
        <dbReference type="ChEBI" id="CHEBI:15378"/>
        <dbReference type="ChEBI" id="CHEBI:57510"/>
        <dbReference type="ChEBI" id="CHEBI:57783"/>
        <dbReference type="ChEBI" id="CHEBI:58349"/>
        <dbReference type="ChEBI" id="CHEBI:62830"/>
        <dbReference type="EC" id="1.1.1.133"/>
    </reaction>
</comment>
<dbReference type="UniPathway" id="UPA00124"/>
<evidence type="ECO:0000256" key="6">
    <source>
        <dbReference type="RuleBase" id="RU364082"/>
    </source>
</evidence>
<evidence type="ECO:0000256" key="5">
    <source>
        <dbReference type="ARBA" id="ARBA00048200"/>
    </source>
</evidence>
<dbReference type="EC" id="1.1.1.133" evidence="3 6"/>
<dbReference type="GO" id="GO:0008831">
    <property type="term" value="F:dTDP-4-dehydrorhamnose reductase activity"/>
    <property type="evidence" value="ECO:0007669"/>
    <property type="project" value="UniProtKB-EC"/>
</dbReference>
<dbReference type="Proteomes" id="UP000008561">
    <property type="component" value="Chromosome"/>
</dbReference>
<dbReference type="KEGG" id="dol:Dole_2525"/>
<evidence type="ECO:0000256" key="2">
    <source>
        <dbReference type="ARBA" id="ARBA00010944"/>
    </source>
</evidence>
<keyword evidence="9" id="KW-1185">Reference proteome</keyword>
<dbReference type="SUPFAM" id="SSF51735">
    <property type="entry name" value="NAD(P)-binding Rossmann-fold domains"/>
    <property type="match status" value="1"/>
</dbReference>